<name>A0A846LTH8_9ACTN</name>
<reference evidence="5 6" key="3">
    <citation type="submission" date="2020-02" db="EMBL/GenBank/DDBJ databases">
        <title>Sequencing the genomes of 1000 actinobacteria strains.</title>
        <authorList>
            <person name="Klenk H.-P."/>
        </authorList>
    </citation>
    <scope>NUCLEOTIDE SEQUENCE [LARGE SCALE GENOMIC DNA]</scope>
    <source>
        <strain evidence="5 6">DSM 45201</strain>
    </source>
</reference>
<dbReference type="PANTHER" id="PTHR43673:SF10">
    <property type="entry name" value="NADH DEHYDROGENASE_NAD(P)H NITROREDUCTASE XCC3605-RELATED"/>
    <property type="match status" value="1"/>
</dbReference>
<keyword evidence="2" id="KW-0560">Oxidoreductase</keyword>
<dbReference type="InterPro" id="IPR029479">
    <property type="entry name" value="Nitroreductase"/>
</dbReference>
<evidence type="ECO:0000313" key="7">
    <source>
        <dbReference type="Proteomes" id="UP000648663"/>
    </source>
</evidence>
<accession>A0A846LTH8</accession>
<dbReference type="Proteomes" id="UP000552836">
    <property type="component" value="Unassembled WGS sequence"/>
</dbReference>
<gene>
    <name evidence="5" type="ORF">FB380_003423</name>
    <name evidence="4" type="ORF">GCM10011589_38630</name>
</gene>
<dbReference type="AlphaFoldDB" id="A0A846LTH8"/>
<dbReference type="EMBL" id="JAAMPA010000002">
    <property type="protein sequence ID" value="NIH68935.1"/>
    <property type="molecule type" value="Genomic_DNA"/>
</dbReference>
<keyword evidence="7" id="KW-1185">Reference proteome</keyword>
<dbReference type="InterPro" id="IPR000415">
    <property type="entry name" value="Nitroreductase-like"/>
</dbReference>
<dbReference type="Proteomes" id="UP000648663">
    <property type="component" value="Unassembled WGS sequence"/>
</dbReference>
<evidence type="ECO:0000313" key="5">
    <source>
        <dbReference type="EMBL" id="NIH68935.1"/>
    </source>
</evidence>
<proteinExistence type="inferred from homology"/>
<dbReference type="PANTHER" id="PTHR43673">
    <property type="entry name" value="NAD(P)H NITROREDUCTASE YDGI-RELATED"/>
    <property type="match status" value="1"/>
</dbReference>
<evidence type="ECO:0000313" key="4">
    <source>
        <dbReference type="EMBL" id="GGL78809.1"/>
    </source>
</evidence>
<reference evidence="4" key="4">
    <citation type="submission" date="2024-05" db="EMBL/GenBank/DDBJ databases">
        <authorList>
            <person name="Sun Q."/>
            <person name="Zhou Y."/>
        </authorList>
    </citation>
    <scope>NUCLEOTIDE SEQUENCE</scope>
    <source>
        <strain evidence="4">CGMCC 4.5581</strain>
    </source>
</reference>
<reference evidence="4" key="1">
    <citation type="journal article" date="2014" name="Int. J. Syst. Evol. Microbiol.">
        <title>Complete genome of a new Firmicutes species belonging to the dominant human colonic microbiota ('Ruminococcus bicirculans') reveals two chromosomes and a selective capacity to utilize plant glucans.</title>
        <authorList>
            <consortium name="NISC Comparative Sequencing Program"/>
            <person name="Wegmann U."/>
            <person name="Louis P."/>
            <person name="Goesmann A."/>
            <person name="Henrissat B."/>
            <person name="Duncan S.H."/>
            <person name="Flint H.J."/>
        </authorList>
    </citation>
    <scope>NUCLEOTIDE SEQUENCE</scope>
    <source>
        <strain evidence="4">CGMCC 4.5581</strain>
    </source>
</reference>
<dbReference type="RefSeq" id="WP_166756543.1">
    <property type="nucleotide sequence ID" value="NZ_BAABJU010000003.1"/>
</dbReference>
<evidence type="ECO:0000259" key="3">
    <source>
        <dbReference type="Pfam" id="PF00881"/>
    </source>
</evidence>
<reference evidence="7" key="2">
    <citation type="journal article" date="2019" name="Int. J. Syst. Evol. Microbiol.">
        <title>The Global Catalogue of Microorganisms (GCM) 10K type strain sequencing project: providing services to taxonomists for standard genome sequencing and annotation.</title>
        <authorList>
            <consortium name="The Broad Institute Genomics Platform"/>
            <consortium name="The Broad Institute Genome Sequencing Center for Infectious Disease"/>
            <person name="Wu L."/>
            <person name="Ma J."/>
        </authorList>
    </citation>
    <scope>NUCLEOTIDE SEQUENCE [LARGE SCALE GENOMIC DNA]</scope>
    <source>
        <strain evidence="7">CGMCC 4.5581</strain>
    </source>
</reference>
<dbReference type="GO" id="GO:0016491">
    <property type="term" value="F:oxidoreductase activity"/>
    <property type="evidence" value="ECO:0007669"/>
    <property type="project" value="UniProtKB-KW"/>
</dbReference>
<comment type="similarity">
    <text evidence="1">Belongs to the nitroreductase family.</text>
</comment>
<sequence>MTVRKTAVTTVPLHPLLAERWSPRGLDAVHELPDAQLTALLEAARWAPSASNTQPWRFAVARRGTDAFTAVRDTLAAGNQLWAHAASALVVVAAQTTGPDGAPRPWAAYDTGQAVAHLSVQAQHEGLALHQLGGFDRDRVAALLDLPAAVVPLVVLAVGRHDGQAELPEALAAREQAPRERLPLDALLLPLPTGPAEEPAA</sequence>
<dbReference type="SUPFAM" id="SSF55469">
    <property type="entry name" value="FMN-dependent nitroreductase-like"/>
    <property type="match status" value="1"/>
</dbReference>
<comment type="caution">
    <text evidence="5">The sequence shown here is derived from an EMBL/GenBank/DDBJ whole genome shotgun (WGS) entry which is preliminary data.</text>
</comment>
<protein>
    <submittedName>
        <fullName evidence="5">Nitroreductase</fullName>
    </submittedName>
</protein>
<organism evidence="5 6">
    <name type="scientific">Modestobacter marinus</name>
    <dbReference type="NCBI Taxonomy" id="477641"/>
    <lineage>
        <taxon>Bacteria</taxon>
        <taxon>Bacillati</taxon>
        <taxon>Actinomycetota</taxon>
        <taxon>Actinomycetes</taxon>
        <taxon>Geodermatophilales</taxon>
        <taxon>Geodermatophilaceae</taxon>
        <taxon>Modestobacter</taxon>
    </lineage>
</organism>
<evidence type="ECO:0000256" key="2">
    <source>
        <dbReference type="ARBA" id="ARBA00023002"/>
    </source>
</evidence>
<dbReference type="Pfam" id="PF00881">
    <property type="entry name" value="Nitroreductase"/>
    <property type="match status" value="1"/>
</dbReference>
<feature type="domain" description="Nitroreductase" evidence="3">
    <location>
        <begin position="18"/>
        <end position="160"/>
    </location>
</feature>
<dbReference type="Gene3D" id="3.40.109.10">
    <property type="entry name" value="NADH Oxidase"/>
    <property type="match status" value="1"/>
</dbReference>
<evidence type="ECO:0000313" key="6">
    <source>
        <dbReference type="Proteomes" id="UP000552836"/>
    </source>
</evidence>
<dbReference type="EMBL" id="BMMI01000007">
    <property type="protein sequence ID" value="GGL78809.1"/>
    <property type="molecule type" value="Genomic_DNA"/>
</dbReference>
<evidence type="ECO:0000256" key="1">
    <source>
        <dbReference type="ARBA" id="ARBA00007118"/>
    </source>
</evidence>